<dbReference type="PANTHER" id="PTHR12916:SF4">
    <property type="entry name" value="UNINFLATABLE, ISOFORM C"/>
    <property type="match status" value="1"/>
</dbReference>
<keyword evidence="2" id="KW-0732">Signal</keyword>
<dbReference type="Gene3D" id="2.10.25.10">
    <property type="entry name" value="Laminin"/>
    <property type="match status" value="1"/>
</dbReference>
<sequence>MLVGRLLSASLPVCSSVYLESYFSVVFLYSHDVVAAAQVYVQPVKVRTADCFTDVSFSFPDHGPHPLCLIAAATDGEKRCFIIDVIDPNKDPCLPNPCKNTGRCLKQLNSTFNCICRAEYTGLFCEKGPCLATNWPCKHGYCEVNQDSQSCYCPLGYKGQTCSDVIPDDVKDPLNNGSVFTDTFIPKEVVCVSNKPCVIPFAVSGNYSNPYGPTVDFGFVSPTIQINGFSTPKEPNSTNGTYTSEASFTPKLPGNHKVCLQTLNKNR</sequence>
<evidence type="ECO:0000256" key="1">
    <source>
        <dbReference type="ARBA" id="ARBA00022536"/>
    </source>
</evidence>
<dbReference type="PROSITE" id="PS50026">
    <property type="entry name" value="EGF_3"/>
    <property type="match status" value="1"/>
</dbReference>
<dbReference type="SMART" id="SM00181">
    <property type="entry name" value="EGF"/>
    <property type="match status" value="2"/>
</dbReference>
<dbReference type="PROSITE" id="PS00022">
    <property type="entry name" value="EGF_1"/>
    <property type="match status" value="2"/>
</dbReference>
<dbReference type="InterPro" id="IPR000742">
    <property type="entry name" value="EGF"/>
</dbReference>
<dbReference type="PROSITE" id="PS01186">
    <property type="entry name" value="EGF_2"/>
    <property type="match status" value="1"/>
</dbReference>
<comment type="caution">
    <text evidence="4">Lacks conserved residue(s) required for the propagation of feature annotation.</text>
</comment>
<keyword evidence="1 4" id="KW-0245">EGF-like domain</keyword>
<dbReference type="CDD" id="cd00054">
    <property type="entry name" value="EGF_CA"/>
    <property type="match status" value="1"/>
</dbReference>
<name>A0ABD3WJH2_SINWO</name>
<keyword evidence="4" id="KW-1015">Disulfide bond</keyword>
<evidence type="ECO:0000259" key="5">
    <source>
        <dbReference type="PROSITE" id="PS50026"/>
    </source>
</evidence>
<reference evidence="6 7" key="1">
    <citation type="submission" date="2024-11" db="EMBL/GenBank/DDBJ databases">
        <title>Chromosome-level genome assembly of the freshwater bivalve Anodonta woodiana.</title>
        <authorList>
            <person name="Chen X."/>
        </authorList>
    </citation>
    <scope>NUCLEOTIDE SEQUENCE [LARGE SCALE GENOMIC DNA]</scope>
    <source>
        <strain evidence="6">MN2024</strain>
        <tissue evidence="6">Gills</tissue>
    </source>
</reference>
<feature type="disulfide bond" evidence="4">
    <location>
        <begin position="116"/>
        <end position="125"/>
    </location>
</feature>
<keyword evidence="3" id="KW-0677">Repeat</keyword>
<keyword evidence="7" id="KW-1185">Reference proteome</keyword>
<dbReference type="Pfam" id="PF00008">
    <property type="entry name" value="EGF"/>
    <property type="match status" value="1"/>
</dbReference>
<evidence type="ECO:0000256" key="2">
    <source>
        <dbReference type="ARBA" id="ARBA00022729"/>
    </source>
</evidence>
<evidence type="ECO:0000256" key="4">
    <source>
        <dbReference type="PROSITE-ProRule" id="PRU00076"/>
    </source>
</evidence>
<dbReference type="EMBL" id="JBJQND010000006">
    <property type="protein sequence ID" value="KAL3873676.1"/>
    <property type="molecule type" value="Genomic_DNA"/>
</dbReference>
<dbReference type="PANTHER" id="PTHR12916">
    <property type="entry name" value="CYTOCHROME C OXIDASE POLYPEPTIDE VIC-2"/>
    <property type="match status" value="1"/>
</dbReference>
<dbReference type="SUPFAM" id="SSF57196">
    <property type="entry name" value="EGF/Laminin"/>
    <property type="match status" value="1"/>
</dbReference>
<feature type="domain" description="EGF-like" evidence="5">
    <location>
        <begin position="89"/>
        <end position="126"/>
    </location>
</feature>
<proteinExistence type="predicted"/>
<gene>
    <name evidence="6" type="ORF">ACJMK2_036768</name>
</gene>
<comment type="caution">
    <text evidence="6">The sequence shown here is derived from an EMBL/GenBank/DDBJ whole genome shotgun (WGS) entry which is preliminary data.</text>
</comment>
<organism evidence="6 7">
    <name type="scientific">Sinanodonta woodiana</name>
    <name type="common">Chinese pond mussel</name>
    <name type="synonym">Anodonta woodiana</name>
    <dbReference type="NCBI Taxonomy" id="1069815"/>
    <lineage>
        <taxon>Eukaryota</taxon>
        <taxon>Metazoa</taxon>
        <taxon>Spiralia</taxon>
        <taxon>Lophotrochozoa</taxon>
        <taxon>Mollusca</taxon>
        <taxon>Bivalvia</taxon>
        <taxon>Autobranchia</taxon>
        <taxon>Heteroconchia</taxon>
        <taxon>Palaeoheterodonta</taxon>
        <taxon>Unionida</taxon>
        <taxon>Unionoidea</taxon>
        <taxon>Unionidae</taxon>
        <taxon>Unioninae</taxon>
        <taxon>Sinanodonta</taxon>
    </lineage>
</organism>
<protein>
    <recommendedName>
        <fullName evidence="5">EGF-like domain-containing protein</fullName>
    </recommendedName>
</protein>
<dbReference type="Proteomes" id="UP001634394">
    <property type="component" value="Unassembled WGS sequence"/>
</dbReference>
<dbReference type="AlphaFoldDB" id="A0ABD3WJH2"/>
<evidence type="ECO:0000256" key="3">
    <source>
        <dbReference type="ARBA" id="ARBA00022737"/>
    </source>
</evidence>
<evidence type="ECO:0000313" key="6">
    <source>
        <dbReference type="EMBL" id="KAL3873676.1"/>
    </source>
</evidence>
<accession>A0ABD3WJH2</accession>
<evidence type="ECO:0000313" key="7">
    <source>
        <dbReference type="Proteomes" id="UP001634394"/>
    </source>
</evidence>